<sequence>MTAIPTPIQRNKNCTAKKTRPTGSQQEKDSGYKTRYNNNDAVKTQEEQERRKKSSLDAITAGRPATRQFPKP</sequence>
<evidence type="ECO:0000313" key="2">
    <source>
        <dbReference type="EMBL" id="KAK0751530.1"/>
    </source>
</evidence>
<accession>A0AA40KA37</accession>
<gene>
    <name evidence="2" type="ORF">B0T18DRAFT_70508</name>
</gene>
<evidence type="ECO:0000256" key="1">
    <source>
        <dbReference type="SAM" id="MobiDB-lite"/>
    </source>
</evidence>
<dbReference type="Proteomes" id="UP001172155">
    <property type="component" value="Unassembled WGS sequence"/>
</dbReference>
<protein>
    <submittedName>
        <fullName evidence="2">Uncharacterized protein</fullName>
    </submittedName>
</protein>
<keyword evidence="3" id="KW-1185">Reference proteome</keyword>
<reference evidence="2" key="1">
    <citation type="submission" date="2023-06" db="EMBL/GenBank/DDBJ databases">
        <title>Genome-scale phylogeny and comparative genomics of the fungal order Sordariales.</title>
        <authorList>
            <consortium name="Lawrence Berkeley National Laboratory"/>
            <person name="Hensen N."/>
            <person name="Bonometti L."/>
            <person name="Westerberg I."/>
            <person name="Brannstrom I.O."/>
            <person name="Guillou S."/>
            <person name="Cros-Aarteil S."/>
            <person name="Calhoun S."/>
            <person name="Haridas S."/>
            <person name="Kuo A."/>
            <person name="Mondo S."/>
            <person name="Pangilinan J."/>
            <person name="Riley R."/>
            <person name="LaButti K."/>
            <person name="Andreopoulos B."/>
            <person name="Lipzen A."/>
            <person name="Chen C."/>
            <person name="Yanf M."/>
            <person name="Daum C."/>
            <person name="Ng V."/>
            <person name="Clum A."/>
            <person name="Steindorff A."/>
            <person name="Ohm R."/>
            <person name="Martin F."/>
            <person name="Silar P."/>
            <person name="Natvig D."/>
            <person name="Lalanne C."/>
            <person name="Gautier V."/>
            <person name="Ament-velasquez S.L."/>
            <person name="Kruys A."/>
            <person name="Hutchinson M.I."/>
            <person name="Powell A.J."/>
            <person name="Barry K."/>
            <person name="Miller A.N."/>
            <person name="Grigoriev I.V."/>
            <person name="Debuchy R."/>
            <person name="Gladieux P."/>
            <person name="Thoren M.H."/>
            <person name="Johannesson H."/>
        </authorList>
    </citation>
    <scope>NUCLEOTIDE SEQUENCE</scope>
    <source>
        <strain evidence="2">SMH3187-1</strain>
    </source>
</reference>
<dbReference type="EMBL" id="JAUKUD010000002">
    <property type="protein sequence ID" value="KAK0751530.1"/>
    <property type="molecule type" value="Genomic_DNA"/>
</dbReference>
<organism evidence="2 3">
    <name type="scientific">Schizothecium vesticola</name>
    <dbReference type="NCBI Taxonomy" id="314040"/>
    <lineage>
        <taxon>Eukaryota</taxon>
        <taxon>Fungi</taxon>
        <taxon>Dikarya</taxon>
        <taxon>Ascomycota</taxon>
        <taxon>Pezizomycotina</taxon>
        <taxon>Sordariomycetes</taxon>
        <taxon>Sordariomycetidae</taxon>
        <taxon>Sordariales</taxon>
        <taxon>Schizotheciaceae</taxon>
        <taxon>Schizothecium</taxon>
    </lineage>
</organism>
<evidence type="ECO:0000313" key="3">
    <source>
        <dbReference type="Proteomes" id="UP001172155"/>
    </source>
</evidence>
<comment type="caution">
    <text evidence="2">The sequence shown here is derived from an EMBL/GenBank/DDBJ whole genome shotgun (WGS) entry which is preliminary data.</text>
</comment>
<dbReference type="AlphaFoldDB" id="A0AA40KA37"/>
<name>A0AA40KA37_9PEZI</name>
<feature type="region of interest" description="Disordered" evidence="1">
    <location>
        <begin position="1"/>
        <end position="72"/>
    </location>
</feature>
<proteinExistence type="predicted"/>